<accession>A0A811UHH3</accession>
<gene>
    <name evidence="1" type="ORF">CCAP1982_LOCUS7227</name>
</gene>
<comment type="caution">
    <text evidence="1">The sequence shown here is derived from an EMBL/GenBank/DDBJ whole genome shotgun (WGS) entry which is preliminary data.</text>
</comment>
<proteinExistence type="predicted"/>
<sequence length="106" mass="12165">MGTSGLNFRYEFIIGEMIVMQKELYGGNSEATQRLRSERFCRKLNIPTRKAKVSQQTTAQKQADCRAGQVFARFRWAVLVRYKLARGVTKQADESVFLKLTVPLCE</sequence>
<evidence type="ECO:0000313" key="1">
    <source>
        <dbReference type="EMBL" id="CAD6998662.1"/>
    </source>
</evidence>
<evidence type="ECO:0000313" key="2">
    <source>
        <dbReference type="Proteomes" id="UP000606786"/>
    </source>
</evidence>
<keyword evidence="2" id="KW-1185">Reference proteome</keyword>
<dbReference type="EMBL" id="CAJHJT010000012">
    <property type="protein sequence ID" value="CAD6998662.1"/>
    <property type="molecule type" value="Genomic_DNA"/>
</dbReference>
<dbReference type="Proteomes" id="UP000606786">
    <property type="component" value="Unassembled WGS sequence"/>
</dbReference>
<protein>
    <submittedName>
        <fullName evidence="1">(Mediterranean fruit fly) hypothetical protein</fullName>
    </submittedName>
</protein>
<reference evidence="1" key="1">
    <citation type="submission" date="2020-11" db="EMBL/GenBank/DDBJ databases">
        <authorList>
            <person name="Whitehead M."/>
        </authorList>
    </citation>
    <scope>NUCLEOTIDE SEQUENCE</scope>
    <source>
        <strain evidence="1">EGII</strain>
    </source>
</reference>
<organism evidence="1 2">
    <name type="scientific">Ceratitis capitata</name>
    <name type="common">Mediterranean fruit fly</name>
    <name type="synonym">Tephritis capitata</name>
    <dbReference type="NCBI Taxonomy" id="7213"/>
    <lineage>
        <taxon>Eukaryota</taxon>
        <taxon>Metazoa</taxon>
        <taxon>Ecdysozoa</taxon>
        <taxon>Arthropoda</taxon>
        <taxon>Hexapoda</taxon>
        <taxon>Insecta</taxon>
        <taxon>Pterygota</taxon>
        <taxon>Neoptera</taxon>
        <taxon>Endopterygota</taxon>
        <taxon>Diptera</taxon>
        <taxon>Brachycera</taxon>
        <taxon>Muscomorpha</taxon>
        <taxon>Tephritoidea</taxon>
        <taxon>Tephritidae</taxon>
        <taxon>Ceratitis</taxon>
        <taxon>Ceratitis</taxon>
    </lineage>
</organism>
<dbReference type="AlphaFoldDB" id="A0A811UHH3"/>
<name>A0A811UHH3_CERCA</name>